<proteinExistence type="inferred from homology"/>
<reference evidence="7 8" key="1">
    <citation type="submission" date="2011-06" db="EMBL/GenBank/DDBJ databases">
        <title>The draft genome of Thiocapsa marina 5811.</title>
        <authorList>
            <consortium name="US DOE Joint Genome Institute (JGI-PGF)"/>
            <person name="Lucas S."/>
            <person name="Han J."/>
            <person name="Cheng J.-F."/>
            <person name="Goodwin L."/>
            <person name="Pitluck S."/>
            <person name="Peters L."/>
            <person name="Land M.L."/>
            <person name="Hauser L."/>
            <person name="Vogl K."/>
            <person name="Liu Z."/>
            <person name="Imhoff J."/>
            <person name="Thiel V."/>
            <person name="Frigaard N.-U."/>
            <person name="Bryant D."/>
            <person name="Woyke T.J."/>
        </authorList>
    </citation>
    <scope>NUCLEOTIDE SEQUENCE [LARGE SCALE GENOMIC DNA]</scope>
    <source>
        <strain evidence="7 8">5811</strain>
    </source>
</reference>
<keyword evidence="3" id="KW-0238">DNA-binding</keyword>
<keyword evidence="2" id="KW-0805">Transcription regulation</keyword>
<dbReference type="Pfam" id="PF00126">
    <property type="entry name" value="HTH_1"/>
    <property type="match status" value="1"/>
</dbReference>
<accession>F9UHE4</accession>
<dbReference type="OrthoDB" id="464481at2"/>
<dbReference type="GO" id="GO:0003677">
    <property type="term" value="F:DNA binding"/>
    <property type="evidence" value="ECO:0007669"/>
    <property type="project" value="UniProtKB-KW"/>
</dbReference>
<dbReference type="PROSITE" id="PS50931">
    <property type="entry name" value="HTH_LYSR"/>
    <property type="match status" value="1"/>
</dbReference>
<dbReference type="SUPFAM" id="SSF46785">
    <property type="entry name" value="Winged helix' DNA-binding domain"/>
    <property type="match status" value="1"/>
</dbReference>
<dbReference type="InterPro" id="IPR036388">
    <property type="entry name" value="WH-like_DNA-bd_sf"/>
</dbReference>
<keyword evidence="5" id="KW-0804">Transcription</keyword>
<dbReference type="EMBL" id="AFWV01000018">
    <property type="protein sequence ID" value="EGV16402.1"/>
    <property type="molecule type" value="Genomic_DNA"/>
</dbReference>
<keyword evidence="8" id="KW-1185">Reference proteome</keyword>
<comment type="similarity">
    <text evidence="1">Belongs to the LysR transcriptional regulatory family.</text>
</comment>
<dbReference type="RefSeq" id="WP_007195219.1">
    <property type="nucleotide sequence ID" value="NZ_AFWV01000018.1"/>
</dbReference>
<dbReference type="InterPro" id="IPR000847">
    <property type="entry name" value="LysR_HTH_N"/>
</dbReference>
<protein>
    <submittedName>
        <fullName evidence="7">Transcriptional regulator, LysR family</fullName>
    </submittedName>
</protein>
<evidence type="ECO:0000256" key="1">
    <source>
        <dbReference type="ARBA" id="ARBA00009437"/>
    </source>
</evidence>
<evidence type="ECO:0000313" key="7">
    <source>
        <dbReference type="EMBL" id="EGV16402.1"/>
    </source>
</evidence>
<keyword evidence="4" id="KW-0010">Activator</keyword>
<dbReference type="STRING" id="768671.ThimaDRAFT_4347"/>
<dbReference type="AlphaFoldDB" id="F9UHE4"/>
<evidence type="ECO:0000313" key="8">
    <source>
        <dbReference type="Proteomes" id="UP000005459"/>
    </source>
</evidence>
<evidence type="ECO:0000256" key="5">
    <source>
        <dbReference type="ARBA" id="ARBA00023163"/>
    </source>
</evidence>
<name>F9UHE4_9GAMM</name>
<evidence type="ECO:0000256" key="4">
    <source>
        <dbReference type="ARBA" id="ARBA00023159"/>
    </source>
</evidence>
<evidence type="ECO:0000256" key="3">
    <source>
        <dbReference type="ARBA" id="ARBA00023125"/>
    </source>
</evidence>
<dbReference type="NCBIfam" id="NF008284">
    <property type="entry name" value="PRK11062.1"/>
    <property type="match status" value="1"/>
</dbReference>
<dbReference type="Gene3D" id="1.10.10.10">
    <property type="entry name" value="Winged helix-like DNA-binding domain superfamily/Winged helix DNA-binding domain"/>
    <property type="match status" value="1"/>
</dbReference>
<dbReference type="InterPro" id="IPR005119">
    <property type="entry name" value="LysR_subst-bd"/>
</dbReference>
<feature type="domain" description="HTH lysR-type" evidence="6">
    <location>
        <begin position="4"/>
        <end position="61"/>
    </location>
</feature>
<dbReference type="PATRIC" id="fig|768671.3.peg.4583"/>
<dbReference type="PANTHER" id="PTHR30293">
    <property type="entry name" value="TRANSCRIPTIONAL REGULATORY PROTEIN NAC-RELATED"/>
    <property type="match status" value="1"/>
</dbReference>
<sequence>MPNLNMKHLRYFWAVAKHGSIARASEVLHLTPQTISGQLRELEEQIGTKLFGKSGRNLALTESGQVVFSYADEIFRLTSELQDVVSGRPPASGITFRVGIAMVVPKLLAYRVLAPVLALPGPMRLVCHEAPLTDLLADLSVHKLDLVLADSPVNPALNIRAYNHILGESGISFFAVPQLAARHREDFPRSLDGAPMLMPTGSSALYRALEHWFDRHGVKPRIAAEFEDRALMKAFGEAGVGIFTTPTAVEQDILDKYGVVLIARVDDIKERYYAISAERHIKHPAVSTITESARHDLFAPRG</sequence>
<evidence type="ECO:0000256" key="2">
    <source>
        <dbReference type="ARBA" id="ARBA00023015"/>
    </source>
</evidence>
<gene>
    <name evidence="7" type="ORF">ThimaDRAFT_4347</name>
</gene>
<dbReference type="Gene3D" id="3.40.190.290">
    <property type="match status" value="1"/>
</dbReference>
<dbReference type="SUPFAM" id="SSF53850">
    <property type="entry name" value="Periplasmic binding protein-like II"/>
    <property type="match status" value="1"/>
</dbReference>
<dbReference type="Proteomes" id="UP000005459">
    <property type="component" value="Unassembled WGS sequence"/>
</dbReference>
<dbReference type="eggNOG" id="COG0583">
    <property type="taxonomic scope" value="Bacteria"/>
</dbReference>
<dbReference type="PANTHER" id="PTHR30293:SF2">
    <property type="entry name" value="TRANSCRIPTIONAL ACTIVATOR PROTEIN NHAR"/>
    <property type="match status" value="1"/>
</dbReference>
<dbReference type="GO" id="GO:2000142">
    <property type="term" value="P:regulation of DNA-templated transcription initiation"/>
    <property type="evidence" value="ECO:0007669"/>
    <property type="project" value="TreeGrafter"/>
</dbReference>
<organism evidence="7 8">
    <name type="scientific">Thiocapsa marina 5811</name>
    <dbReference type="NCBI Taxonomy" id="768671"/>
    <lineage>
        <taxon>Bacteria</taxon>
        <taxon>Pseudomonadati</taxon>
        <taxon>Pseudomonadota</taxon>
        <taxon>Gammaproteobacteria</taxon>
        <taxon>Chromatiales</taxon>
        <taxon>Chromatiaceae</taxon>
        <taxon>Thiocapsa</taxon>
    </lineage>
</organism>
<dbReference type="InterPro" id="IPR036390">
    <property type="entry name" value="WH_DNA-bd_sf"/>
</dbReference>
<dbReference type="GO" id="GO:0003700">
    <property type="term" value="F:DNA-binding transcription factor activity"/>
    <property type="evidence" value="ECO:0007669"/>
    <property type="project" value="InterPro"/>
</dbReference>
<evidence type="ECO:0000259" key="6">
    <source>
        <dbReference type="PROSITE" id="PS50931"/>
    </source>
</evidence>
<dbReference type="Pfam" id="PF03466">
    <property type="entry name" value="LysR_substrate"/>
    <property type="match status" value="1"/>
</dbReference>
<dbReference type="FunFam" id="1.10.10.10:FF:000001">
    <property type="entry name" value="LysR family transcriptional regulator"/>
    <property type="match status" value="1"/>
</dbReference>